<evidence type="ECO:0000256" key="8">
    <source>
        <dbReference type="ARBA" id="ARBA00022833"/>
    </source>
</evidence>
<dbReference type="Gene3D" id="1.20.120.1910">
    <property type="entry name" value="Cysteine-tRNA ligase, C-terminal anti-codon recognition domain"/>
    <property type="match status" value="1"/>
</dbReference>
<comment type="similarity">
    <text evidence="2 12">Belongs to the class-I aminoacyl-tRNA synthetase family.</text>
</comment>
<dbReference type="CDD" id="cd00672">
    <property type="entry name" value="CysRS_core"/>
    <property type="match status" value="1"/>
</dbReference>
<dbReference type="RefSeq" id="WP_242098968.1">
    <property type="nucleotide sequence ID" value="NZ_JAMOKX010000005.1"/>
</dbReference>
<feature type="binding site" evidence="12">
    <location>
        <position position="274"/>
    </location>
    <ligand>
        <name>ATP</name>
        <dbReference type="ChEBI" id="CHEBI:30616"/>
    </ligand>
</feature>
<dbReference type="GO" id="GO:0004817">
    <property type="term" value="F:cysteine-tRNA ligase activity"/>
    <property type="evidence" value="ECO:0007669"/>
    <property type="project" value="UniProtKB-EC"/>
</dbReference>
<feature type="short sequence motif" description="'HIGH' region" evidence="12">
    <location>
        <begin position="31"/>
        <end position="41"/>
    </location>
</feature>
<comment type="subunit">
    <text evidence="3 12">Monomer.</text>
</comment>
<sequence length="467" mass="53010">MQLKIYDSIKKEKVDFSPINPPKVRLYVCGPTVYDDSHLGHARSAIVFDLLRRILRENGYEVLFAKNFTDIDDKIINKSLQSGLSVTEITQTYTQKYLDEMAALGVERADIEPKATESLESICAMIEELLEKGFAYQTPNGDIYLSVEKDLQYGSLSGRIAELETQSRIQNSEQKRDARDFALWKSYKGVGDIGYDSPFGKGRPGWHIECSAMIKKHLAYSGEYAIDIHGGGADLLFPHHENEASQTRCADNQAIAKYWIHNGFVTINGEKMAKSLGNSFFIKDALKNYDGEILRFYLLGTHYRAGLNFAEEDLLAAKKRLDRIYRLKKRIYPIQKVDEGECCEFRESFLEALNDDLNVSRALSVVDEFVAKANELLDKKQKDKAPMIAGNLAIIERLLGVGGKNPFAYFQLGVSEEQKNEIESLIAKRSEAKKQKDFAEADKIREELRKMGIEIMDTFEGCVWEKV</sequence>
<dbReference type="InterPro" id="IPR015273">
    <property type="entry name" value="Cys-tRNA-synt_Ia_DALR"/>
</dbReference>
<evidence type="ECO:0000313" key="16">
    <source>
        <dbReference type="Proteomes" id="UP001057522"/>
    </source>
</evidence>
<feature type="binding site" evidence="12">
    <location>
        <position position="239"/>
    </location>
    <ligand>
        <name>Zn(2+)</name>
        <dbReference type="ChEBI" id="CHEBI:29105"/>
    </ligand>
</feature>
<organism evidence="15 16">
    <name type="scientific">Helicobacter colisuis</name>
    <dbReference type="NCBI Taxonomy" id="2949739"/>
    <lineage>
        <taxon>Bacteria</taxon>
        <taxon>Pseudomonadati</taxon>
        <taxon>Campylobacterota</taxon>
        <taxon>Epsilonproteobacteria</taxon>
        <taxon>Campylobacterales</taxon>
        <taxon>Helicobacteraceae</taxon>
        <taxon>Helicobacter</taxon>
    </lineage>
</organism>
<dbReference type="SMART" id="SM00840">
    <property type="entry name" value="DALR_2"/>
    <property type="match status" value="1"/>
</dbReference>
<name>A0ABT0TUV3_9HELI</name>
<comment type="catalytic activity">
    <reaction evidence="12">
        <text>tRNA(Cys) + L-cysteine + ATP = L-cysteinyl-tRNA(Cys) + AMP + diphosphate</text>
        <dbReference type="Rhea" id="RHEA:17773"/>
        <dbReference type="Rhea" id="RHEA-COMP:9661"/>
        <dbReference type="Rhea" id="RHEA-COMP:9679"/>
        <dbReference type="ChEBI" id="CHEBI:30616"/>
        <dbReference type="ChEBI" id="CHEBI:33019"/>
        <dbReference type="ChEBI" id="CHEBI:35235"/>
        <dbReference type="ChEBI" id="CHEBI:78442"/>
        <dbReference type="ChEBI" id="CHEBI:78517"/>
        <dbReference type="ChEBI" id="CHEBI:456215"/>
        <dbReference type="EC" id="6.1.1.16"/>
    </reaction>
</comment>
<dbReference type="PRINTS" id="PR00983">
    <property type="entry name" value="TRNASYNTHCYS"/>
</dbReference>
<keyword evidence="4 12" id="KW-0963">Cytoplasm</keyword>
<keyword evidence="5 12" id="KW-0436">Ligase</keyword>
<keyword evidence="7 12" id="KW-0547">Nucleotide-binding</keyword>
<dbReference type="InterPro" id="IPR014729">
    <property type="entry name" value="Rossmann-like_a/b/a_fold"/>
</dbReference>
<reference evidence="15" key="1">
    <citation type="submission" date="2022-06" db="EMBL/GenBank/DDBJ databases">
        <title>Helicobacter colisuis sp. nov.</title>
        <authorList>
            <person name="Papic B."/>
            <person name="Gruntar I."/>
        </authorList>
    </citation>
    <scope>NUCLEOTIDE SEQUENCE</scope>
    <source>
        <strain evidence="15">11154-15</strain>
    </source>
</reference>
<feature type="short sequence motif" description="'KMSKS' region" evidence="12">
    <location>
        <begin position="271"/>
        <end position="275"/>
    </location>
</feature>
<feature type="domain" description="Cysteinyl-tRNA synthetase class Ia DALR" evidence="14">
    <location>
        <begin position="348"/>
        <end position="410"/>
    </location>
</feature>
<comment type="subcellular location">
    <subcellularLocation>
        <location evidence="1 12">Cytoplasm</location>
    </subcellularLocation>
</comment>
<dbReference type="EC" id="6.1.1.16" evidence="12"/>
<dbReference type="SUPFAM" id="SSF52374">
    <property type="entry name" value="Nucleotidylyl transferase"/>
    <property type="match status" value="1"/>
</dbReference>
<comment type="cofactor">
    <cofactor evidence="12">
        <name>Zn(2+)</name>
        <dbReference type="ChEBI" id="CHEBI:29105"/>
    </cofactor>
    <text evidence="12">Binds 1 zinc ion per subunit.</text>
</comment>
<keyword evidence="10 12" id="KW-0648">Protein biosynthesis</keyword>
<dbReference type="PANTHER" id="PTHR10890">
    <property type="entry name" value="CYSTEINYL-TRNA SYNTHETASE"/>
    <property type="match status" value="1"/>
</dbReference>
<keyword evidence="11 12" id="KW-0030">Aminoacyl-tRNA synthetase</keyword>
<comment type="caution">
    <text evidence="15">The sequence shown here is derived from an EMBL/GenBank/DDBJ whole genome shotgun (WGS) entry which is preliminary data.</text>
</comment>
<dbReference type="Gene3D" id="3.40.50.620">
    <property type="entry name" value="HUPs"/>
    <property type="match status" value="1"/>
</dbReference>
<evidence type="ECO:0000256" key="11">
    <source>
        <dbReference type="ARBA" id="ARBA00023146"/>
    </source>
</evidence>
<evidence type="ECO:0000256" key="7">
    <source>
        <dbReference type="ARBA" id="ARBA00022741"/>
    </source>
</evidence>
<keyword evidence="9 12" id="KW-0067">ATP-binding</keyword>
<keyword evidence="13" id="KW-0175">Coiled coil</keyword>
<keyword evidence="8 12" id="KW-0862">Zinc</keyword>
<evidence type="ECO:0000256" key="2">
    <source>
        <dbReference type="ARBA" id="ARBA00005594"/>
    </source>
</evidence>
<keyword evidence="16" id="KW-1185">Reference proteome</keyword>
<feature type="binding site" evidence="12">
    <location>
        <position position="210"/>
    </location>
    <ligand>
        <name>Zn(2+)</name>
        <dbReference type="ChEBI" id="CHEBI:29105"/>
    </ligand>
</feature>
<evidence type="ECO:0000256" key="13">
    <source>
        <dbReference type="SAM" id="Coils"/>
    </source>
</evidence>
<dbReference type="InterPro" id="IPR032678">
    <property type="entry name" value="tRNA-synt_1_cat_dom"/>
</dbReference>
<dbReference type="Pfam" id="PF01406">
    <property type="entry name" value="tRNA-synt_1e"/>
    <property type="match status" value="1"/>
</dbReference>
<evidence type="ECO:0000256" key="10">
    <source>
        <dbReference type="ARBA" id="ARBA00022917"/>
    </source>
</evidence>
<protein>
    <recommendedName>
        <fullName evidence="12">Cysteine--tRNA ligase</fullName>
        <ecNumber evidence="12">6.1.1.16</ecNumber>
    </recommendedName>
    <alternativeName>
        <fullName evidence="12">Cysteinyl-tRNA synthetase</fullName>
        <shortName evidence="12">CysRS</shortName>
    </alternativeName>
</protein>
<feature type="binding site" evidence="12">
    <location>
        <position position="243"/>
    </location>
    <ligand>
        <name>Zn(2+)</name>
        <dbReference type="ChEBI" id="CHEBI:29105"/>
    </ligand>
</feature>
<dbReference type="Pfam" id="PF09190">
    <property type="entry name" value="DALR_2"/>
    <property type="match status" value="1"/>
</dbReference>
<evidence type="ECO:0000256" key="6">
    <source>
        <dbReference type="ARBA" id="ARBA00022723"/>
    </source>
</evidence>
<evidence type="ECO:0000256" key="5">
    <source>
        <dbReference type="ARBA" id="ARBA00022598"/>
    </source>
</evidence>
<evidence type="ECO:0000313" key="15">
    <source>
        <dbReference type="EMBL" id="MCL9819711.1"/>
    </source>
</evidence>
<dbReference type="Proteomes" id="UP001057522">
    <property type="component" value="Unassembled WGS sequence"/>
</dbReference>
<evidence type="ECO:0000256" key="4">
    <source>
        <dbReference type="ARBA" id="ARBA00022490"/>
    </source>
</evidence>
<proteinExistence type="inferred from homology"/>
<dbReference type="Pfam" id="PF23493">
    <property type="entry name" value="CysS_C"/>
    <property type="match status" value="1"/>
</dbReference>
<dbReference type="NCBIfam" id="TIGR00435">
    <property type="entry name" value="cysS"/>
    <property type="match status" value="1"/>
</dbReference>
<dbReference type="PANTHER" id="PTHR10890:SF3">
    <property type="entry name" value="CYSTEINE--TRNA LIGASE, CYTOPLASMIC"/>
    <property type="match status" value="1"/>
</dbReference>
<evidence type="ECO:0000259" key="14">
    <source>
        <dbReference type="SMART" id="SM00840"/>
    </source>
</evidence>
<dbReference type="InterPro" id="IPR015803">
    <property type="entry name" value="Cys-tRNA-ligase"/>
</dbReference>
<dbReference type="InterPro" id="IPR024909">
    <property type="entry name" value="Cys-tRNA/MSH_ligase"/>
</dbReference>
<evidence type="ECO:0000256" key="1">
    <source>
        <dbReference type="ARBA" id="ARBA00004496"/>
    </source>
</evidence>
<feature type="coiled-coil region" evidence="13">
    <location>
        <begin position="415"/>
        <end position="442"/>
    </location>
</feature>
<keyword evidence="6 12" id="KW-0479">Metal-binding</keyword>
<feature type="binding site" evidence="12">
    <location>
        <position position="29"/>
    </location>
    <ligand>
        <name>Zn(2+)</name>
        <dbReference type="ChEBI" id="CHEBI:29105"/>
    </ligand>
</feature>
<dbReference type="EMBL" id="JAMOKX010000005">
    <property type="protein sequence ID" value="MCL9819711.1"/>
    <property type="molecule type" value="Genomic_DNA"/>
</dbReference>
<dbReference type="SUPFAM" id="SSF47323">
    <property type="entry name" value="Anticodon-binding domain of a subclass of class I aminoacyl-tRNA synthetases"/>
    <property type="match status" value="1"/>
</dbReference>
<dbReference type="HAMAP" id="MF_00041">
    <property type="entry name" value="Cys_tRNA_synth"/>
    <property type="match status" value="1"/>
</dbReference>
<evidence type="ECO:0000256" key="3">
    <source>
        <dbReference type="ARBA" id="ARBA00011245"/>
    </source>
</evidence>
<evidence type="ECO:0000256" key="12">
    <source>
        <dbReference type="HAMAP-Rule" id="MF_00041"/>
    </source>
</evidence>
<accession>A0ABT0TUV3</accession>
<dbReference type="InterPro" id="IPR056411">
    <property type="entry name" value="CysS_C"/>
</dbReference>
<evidence type="ECO:0000256" key="9">
    <source>
        <dbReference type="ARBA" id="ARBA00022840"/>
    </source>
</evidence>
<gene>
    <name evidence="12 15" type="primary">cysS</name>
    <name evidence="15" type="ORF">NCR95_05970</name>
</gene>
<dbReference type="InterPro" id="IPR009080">
    <property type="entry name" value="tRNAsynth_Ia_anticodon-bd"/>
</dbReference>